<comment type="caution">
    <text evidence="3">The sequence shown here is derived from an EMBL/GenBank/DDBJ whole genome shotgun (WGS) entry which is preliminary data.</text>
</comment>
<keyword evidence="1" id="KW-0472">Membrane</keyword>
<feature type="transmembrane region" description="Helical" evidence="1">
    <location>
        <begin position="156"/>
        <end position="175"/>
    </location>
</feature>
<keyword evidence="1" id="KW-0812">Transmembrane</keyword>
<dbReference type="AlphaFoldDB" id="A0A1J7CBQ2"/>
<gene>
    <name evidence="3" type="ORF">BKM63_02910</name>
</gene>
<protein>
    <recommendedName>
        <fullName evidence="2">Acyltransferase 3 domain-containing protein</fullName>
    </recommendedName>
</protein>
<dbReference type="GO" id="GO:0016747">
    <property type="term" value="F:acyltransferase activity, transferring groups other than amino-acyl groups"/>
    <property type="evidence" value="ECO:0007669"/>
    <property type="project" value="InterPro"/>
</dbReference>
<evidence type="ECO:0000313" key="4">
    <source>
        <dbReference type="Proteomes" id="UP000182826"/>
    </source>
</evidence>
<feature type="transmembrane region" description="Helical" evidence="1">
    <location>
        <begin position="301"/>
        <end position="323"/>
    </location>
</feature>
<evidence type="ECO:0000259" key="2">
    <source>
        <dbReference type="Pfam" id="PF01757"/>
    </source>
</evidence>
<evidence type="ECO:0000313" key="3">
    <source>
        <dbReference type="EMBL" id="OIV43177.1"/>
    </source>
</evidence>
<dbReference type="GO" id="GO:0000271">
    <property type="term" value="P:polysaccharide biosynthetic process"/>
    <property type="evidence" value="ECO:0007669"/>
    <property type="project" value="TreeGrafter"/>
</dbReference>
<dbReference type="RefSeq" id="WP_071635177.1">
    <property type="nucleotide sequence ID" value="NZ_MLFK01000002.1"/>
</dbReference>
<reference evidence="3 4" key="1">
    <citation type="submission" date="2016-10" db="EMBL/GenBank/DDBJ databases">
        <title>Draft Genome Sequence of Rhizobacteria Flavobacterium johnsoniae CI04.</title>
        <authorList>
            <person name="Bravo J.I."/>
            <person name="Lozano G.L."/>
            <person name="Handelsman J."/>
        </authorList>
    </citation>
    <scope>NUCLEOTIDE SEQUENCE [LARGE SCALE GENOMIC DNA]</scope>
    <source>
        <strain evidence="3 4">CI04</strain>
    </source>
</reference>
<dbReference type="InterPro" id="IPR050879">
    <property type="entry name" value="Acyltransferase_3"/>
</dbReference>
<proteinExistence type="predicted"/>
<keyword evidence="1" id="KW-1133">Transmembrane helix</keyword>
<feature type="transmembrane region" description="Helical" evidence="1">
    <location>
        <begin position="127"/>
        <end position="144"/>
    </location>
</feature>
<dbReference type="Pfam" id="PF01757">
    <property type="entry name" value="Acyl_transf_3"/>
    <property type="match status" value="1"/>
</dbReference>
<accession>A0A1J7CBQ2</accession>
<dbReference type="InterPro" id="IPR002656">
    <property type="entry name" value="Acyl_transf_3_dom"/>
</dbReference>
<feature type="transmembrane region" description="Helical" evidence="1">
    <location>
        <begin position="36"/>
        <end position="60"/>
    </location>
</feature>
<dbReference type="PANTHER" id="PTHR23028">
    <property type="entry name" value="ACETYLTRANSFERASE"/>
    <property type="match status" value="1"/>
</dbReference>
<feature type="transmembrane region" description="Helical" evidence="1">
    <location>
        <begin position="7"/>
        <end position="24"/>
    </location>
</feature>
<name>A0A1J7CBQ2_FLAJO</name>
<feature type="transmembrane region" description="Helical" evidence="1">
    <location>
        <begin position="269"/>
        <end position="295"/>
    </location>
</feature>
<feature type="transmembrane region" description="Helical" evidence="1">
    <location>
        <begin position="214"/>
        <end position="231"/>
    </location>
</feature>
<feature type="transmembrane region" description="Helical" evidence="1">
    <location>
        <begin position="187"/>
        <end position="207"/>
    </location>
</feature>
<dbReference type="Proteomes" id="UP000182826">
    <property type="component" value="Unassembled WGS sequence"/>
</dbReference>
<evidence type="ECO:0000256" key="1">
    <source>
        <dbReference type="SAM" id="Phobius"/>
    </source>
</evidence>
<dbReference type="EMBL" id="MLFK01000002">
    <property type="protein sequence ID" value="OIV43177.1"/>
    <property type="molecule type" value="Genomic_DNA"/>
</dbReference>
<sequence length="324" mass="38376">MRVEQLTFTRFLAAVSIVIFHYGQKSFLFNNKYVDFIFLNADVFVSYFFILSGFVMIIAYSNQSLISNKEYYLNRFTRIYPLYFLAILVMFILQIRSENLDFSGLVLNILMVQSWVPDKSLTINPPGWSLSVEFIFYLIFPFLFNTLFKNIKLKKLSLYIILFWIFSQIIYHLFFDNEFLLLDRNPIMHLNEFLIGNLAGLFFIKYLKDKKANYDFFILLLSGLIALALRFPMEMHYHNGLLAVFFIPLIILLSINIGSLTRLFKKKAFVFLGEISYGIYILQHPIYSIVSAYSINKYFKIIDPTVVFLIRFILLIVVLFYIFW</sequence>
<feature type="transmembrane region" description="Helical" evidence="1">
    <location>
        <begin position="237"/>
        <end position="257"/>
    </location>
</feature>
<organism evidence="3 4">
    <name type="scientific">Flavobacterium johnsoniae</name>
    <name type="common">Cytophaga johnsonae</name>
    <dbReference type="NCBI Taxonomy" id="986"/>
    <lineage>
        <taxon>Bacteria</taxon>
        <taxon>Pseudomonadati</taxon>
        <taxon>Bacteroidota</taxon>
        <taxon>Flavobacteriia</taxon>
        <taxon>Flavobacteriales</taxon>
        <taxon>Flavobacteriaceae</taxon>
        <taxon>Flavobacterium</taxon>
    </lineage>
</organism>
<dbReference type="OrthoDB" id="9796461at2"/>
<dbReference type="PANTHER" id="PTHR23028:SF53">
    <property type="entry name" value="ACYL_TRANSF_3 DOMAIN-CONTAINING PROTEIN"/>
    <property type="match status" value="1"/>
</dbReference>
<feature type="domain" description="Acyltransferase 3" evidence="2">
    <location>
        <begin position="6"/>
        <end position="323"/>
    </location>
</feature>
<dbReference type="GO" id="GO:0016020">
    <property type="term" value="C:membrane"/>
    <property type="evidence" value="ECO:0007669"/>
    <property type="project" value="TreeGrafter"/>
</dbReference>
<keyword evidence="4" id="KW-1185">Reference proteome</keyword>
<feature type="transmembrane region" description="Helical" evidence="1">
    <location>
        <begin position="80"/>
        <end position="97"/>
    </location>
</feature>